<evidence type="ECO:0000313" key="3">
    <source>
        <dbReference type="Proteomes" id="UP000294933"/>
    </source>
</evidence>
<keyword evidence="1" id="KW-1133">Transmembrane helix</keyword>
<reference evidence="2 3" key="1">
    <citation type="submission" date="2018-06" db="EMBL/GenBank/DDBJ databases">
        <title>A transcriptomic atlas of mushroom development highlights an independent origin of complex multicellularity.</title>
        <authorList>
            <consortium name="DOE Joint Genome Institute"/>
            <person name="Krizsan K."/>
            <person name="Almasi E."/>
            <person name="Merenyi Z."/>
            <person name="Sahu N."/>
            <person name="Viragh M."/>
            <person name="Koszo T."/>
            <person name="Mondo S."/>
            <person name="Kiss B."/>
            <person name="Balint B."/>
            <person name="Kues U."/>
            <person name="Barry K."/>
            <person name="Hegedus J.C."/>
            <person name="Henrissat B."/>
            <person name="Johnson J."/>
            <person name="Lipzen A."/>
            <person name="Ohm R."/>
            <person name="Nagy I."/>
            <person name="Pangilinan J."/>
            <person name="Yan J."/>
            <person name="Xiong Y."/>
            <person name="Grigoriev I.V."/>
            <person name="Hibbett D.S."/>
            <person name="Nagy L.G."/>
        </authorList>
    </citation>
    <scope>NUCLEOTIDE SEQUENCE [LARGE SCALE GENOMIC DNA]</scope>
    <source>
        <strain evidence="2 3">SZMC22713</strain>
    </source>
</reference>
<feature type="transmembrane region" description="Helical" evidence="1">
    <location>
        <begin position="21"/>
        <end position="43"/>
    </location>
</feature>
<proteinExistence type="predicted"/>
<sequence>MARAGYFYPVQRRRSVRFIAICRPFHLVSLFPGIGIVELPIFYASVPYIKQRYTDEDVKRTRGRPNRTDRSRLCEFDGPPLRAFINRT</sequence>
<gene>
    <name evidence="2" type="ORF">BD410DRAFT_259141</name>
</gene>
<evidence type="ECO:0000313" key="2">
    <source>
        <dbReference type="EMBL" id="TDL22378.1"/>
    </source>
</evidence>
<name>A0A4Y7Q597_9AGAM</name>
<keyword evidence="1" id="KW-0812">Transmembrane</keyword>
<organism evidence="2 3">
    <name type="scientific">Rickenella mellea</name>
    <dbReference type="NCBI Taxonomy" id="50990"/>
    <lineage>
        <taxon>Eukaryota</taxon>
        <taxon>Fungi</taxon>
        <taxon>Dikarya</taxon>
        <taxon>Basidiomycota</taxon>
        <taxon>Agaricomycotina</taxon>
        <taxon>Agaricomycetes</taxon>
        <taxon>Hymenochaetales</taxon>
        <taxon>Rickenellaceae</taxon>
        <taxon>Rickenella</taxon>
    </lineage>
</organism>
<dbReference type="EMBL" id="ML170175">
    <property type="protein sequence ID" value="TDL22378.1"/>
    <property type="molecule type" value="Genomic_DNA"/>
</dbReference>
<evidence type="ECO:0000256" key="1">
    <source>
        <dbReference type="SAM" id="Phobius"/>
    </source>
</evidence>
<dbReference type="AlphaFoldDB" id="A0A4Y7Q597"/>
<keyword evidence="1" id="KW-0472">Membrane</keyword>
<protein>
    <submittedName>
        <fullName evidence="2">Uncharacterized protein</fullName>
    </submittedName>
</protein>
<dbReference type="VEuPathDB" id="FungiDB:BD410DRAFT_259141"/>
<dbReference type="Proteomes" id="UP000294933">
    <property type="component" value="Unassembled WGS sequence"/>
</dbReference>
<keyword evidence="3" id="KW-1185">Reference proteome</keyword>
<accession>A0A4Y7Q597</accession>